<organism evidence="6 7">
    <name type="scientific">Usitatibacter rugosus</name>
    <dbReference type="NCBI Taxonomy" id="2732067"/>
    <lineage>
        <taxon>Bacteria</taxon>
        <taxon>Pseudomonadati</taxon>
        <taxon>Pseudomonadota</taxon>
        <taxon>Betaproteobacteria</taxon>
        <taxon>Nitrosomonadales</taxon>
        <taxon>Usitatibacteraceae</taxon>
        <taxon>Usitatibacter</taxon>
    </lineage>
</organism>
<dbReference type="AlphaFoldDB" id="A0A6M4GTW2"/>
<evidence type="ECO:0000313" key="7">
    <source>
        <dbReference type="Proteomes" id="UP000501534"/>
    </source>
</evidence>
<evidence type="ECO:0000256" key="2">
    <source>
        <dbReference type="ARBA" id="ARBA00022963"/>
    </source>
</evidence>
<evidence type="ECO:0000256" key="3">
    <source>
        <dbReference type="ARBA" id="ARBA00023098"/>
    </source>
</evidence>
<evidence type="ECO:0000256" key="1">
    <source>
        <dbReference type="ARBA" id="ARBA00022801"/>
    </source>
</evidence>
<protein>
    <recommendedName>
        <fullName evidence="5">PNPLA domain-containing protein</fullName>
    </recommendedName>
</protein>
<keyword evidence="7" id="KW-1185">Reference proteome</keyword>
<dbReference type="EMBL" id="CP053069">
    <property type="protein sequence ID" value="QJR10462.1"/>
    <property type="molecule type" value="Genomic_DNA"/>
</dbReference>
<feature type="domain" description="PNPLA" evidence="5">
    <location>
        <begin position="12"/>
        <end position="221"/>
    </location>
</feature>
<dbReference type="RefSeq" id="WP_171090991.1">
    <property type="nucleotide sequence ID" value="NZ_CP053069.1"/>
</dbReference>
<proteinExistence type="predicted"/>
<dbReference type="KEGG" id="uru:DSM104443_01526"/>
<dbReference type="Gene3D" id="3.40.1090.10">
    <property type="entry name" value="Cytosolic phospholipase A2 catalytic domain"/>
    <property type="match status" value="2"/>
</dbReference>
<dbReference type="InterPro" id="IPR050301">
    <property type="entry name" value="NTE"/>
</dbReference>
<dbReference type="PANTHER" id="PTHR14226">
    <property type="entry name" value="NEUROPATHY TARGET ESTERASE/SWISS CHEESE D.MELANOGASTER"/>
    <property type="match status" value="1"/>
</dbReference>
<feature type="region of interest" description="Disordered" evidence="4">
    <location>
        <begin position="361"/>
        <end position="386"/>
    </location>
</feature>
<evidence type="ECO:0000256" key="4">
    <source>
        <dbReference type="SAM" id="MobiDB-lite"/>
    </source>
</evidence>
<keyword evidence="3" id="KW-0443">Lipid metabolism</keyword>
<evidence type="ECO:0000313" key="6">
    <source>
        <dbReference type="EMBL" id="QJR10462.1"/>
    </source>
</evidence>
<dbReference type="Pfam" id="PF01734">
    <property type="entry name" value="Patatin"/>
    <property type="match status" value="1"/>
</dbReference>
<name>A0A6M4GTW2_9PROT</name>
<dbReference type="PANTHER" id="PTHR14226:SF78">
    <property type="entry name" value="SLR0060 PROTEIN"/>
    <property type="match status" value="1"/>
</dbReference>
<dbReference type="InterPro" id="IPR002641">
    <property type="entry name" value="PNPLA_dom"/>
</dbReference>
<gene>
    <name evidence="6" type="ORF">DSM104443_01526</name>
</gene>
<dbReference type="InterPro" id="IPR016035">
    <property type="entry name" value="Acyl_Trfase/lysoPLipase"/>
</dbReference>
<accession>A0A6M4GTW2</accession>
<dbReference type="GO" id="GO:0016787">
    <property type="term" value="F:hydrolase activity"/>
    <property type="evidence" value="ECO:0007669"/>
    <property type="project" value="UniProtKB-KW"/>
</dbReference>
<evidence type="ECO:0000259" key="5">
    <source>
        <dbReference type="Pfam" id="PF01734"/>
    </source>
</evidence>
<sequence>MPGARKTRIAIACQGGGAQTAFTAGALKALFQEGVHEEFDIVGLSGTSGGAMCTALAWYALRKGDKEPWKRLDAFWEENTAKSPIEIAFNRYLVDTLRMTNRGLLAQVARGPKSPITAAFMQGWSRHMRPRFTDMEGLLRAHIDFDELKRWGKQPKGPVLLIGAIEVLSGRLATFSSANEAIRVEHIMASSTVPMLFPAVEIGKGVYWDGVFSDNPPVNELVQPVHVGAGNLPEEIWVVKINPTTCAQTPVGPEEIVDRRNQLTGNISLFHQLDTIAWLNNLYLKGAIDKAFMAKNNIPGPVRIPKSYADDPDLEYHIPCIEMSGALTGKLGIESKLDRSAENLKPLIADGERQARAFLAERAKLSRKPRPSSASARSKTLRRPSR</sequence>
<dbReference type="GO" id="GO:0016042">
    <property type="term" value="P:lipid catabolic process"/>
    <property type="evidence" value="ECO:0007669"/>
    <property type="project" value="UniProtKB-KW"/>
</dbReference>
<keyword evidence="1" id="KW-0378">Hydrolase</keyword>
<dbReference type="Proteomes" id="UP000501534">
    <property type="component" value="Chromosome"/>
</dbReference>
<dbReference type="SUPFAM" id="SSF52151">
    <property type="entry name" value="FabD/lysophospholipase-like"/>
    <property type="match status" value="1"/>
</dbReference>
<reference evidence="6 7" key="1">
    <citation type="submission" date="2020-04" db="EMBL/GenBank/DDBJ databases">
        <title>Usitatibacter rugosus gen. nov., sp. nov. and Usitatibacter palustris sp. nov., novel members of Usitatibacteraceae fam. nov. within the order Nitrosomonadales isolated from soil.</title>
        <authorList>
            <person name="Huber K.J."/>
            <person name="Neumann-Schaal M."/>
            <person name="Geppert A."/>
            <person name="Luckner M."/>
            <person name="Wanner G."/>
            <person name="Overmann J."/>
        </authorList>
    </citation>
    <scope>NUCLEOTIDE SEQUENCE [LARGE SCALE GENOMIC DNA]</scope>
    <source>
        <strain evidence="6 7">0125_3</strain>
    </source>
</reference>
<keyword evidence="2" id="KW-0442">Lipid degradation</keyword>